<sequence length="503" mass="56105">MTEFKASKLDPATHILIDQPLLRLPSELSRNNLKSAQFNIETTQKKVNATLSAGIKAAASASSTQNNDSDPSQPALSTLNTALSQLQALKKKLTTLNTSSSDLASQSLSRINHLEELNDIPSLADVKYDEWSRVRLDRLLVDYLLRMGYTKSARGLAEEKGIEGLVDLEEFELVGKIERSLRVEHKVDAALAWCGRMGGGMRKMNNNTLEYELRLQQYIELVRAGFTTPSMKKLQDARAHAAKHLSSHPDPKWKSQAAVLLVISPDMCESIDLKFYDKNIQAPTRDQVLDEWEYALSDGYKMSPARLYSEFRWQNLAKLFLETHHSMYNIPQRPLLHMALTAGLSALKTPACHSKFVSPSSGLNSSTSPRSQSQSQQHHPRHHHSRGHTPQNTPTQTHDTSMDDIINTPEAGLGTAIGGAGVGNVCPICSTELNQLARRVPFAHHTKSIVESDPVVLPNGRIYGRERLERLNEKLGTEKGYVRDPVEIDKIYAWEDVAKVYIS</sequence>
<feature type="zinc finger region" description="RING-Gid-type" evidence="8">
    <location>
        <begin position="426"/>
        <end position="487"/>
    </location>
</feature>
<dbReference type="PROSITE" id="PS50896">
    <property type="entry name" value="LISH"/>
    <property type="match status" value="1"/>
</dbReference>
<evidence type="ECO:0000313" key="13">
    <source>
        <dbReference type="Proteomes" id="UP000800235"/>
    </source>
</evidence>
<dbReference type="GO" id="GO:0061630">
    <property type="term" value="F:ubiquitin protein ligase activity"/>
    <property type="evidence" value="ECO:0007669"/>
    <property type="project" value="InterPro"/>
</dbReference>
<dbReference type="EMBL" id="MU007126">
    <property type="protein sequence ID" value="KAF2418670.1"/>
    <property type="molecule type" value="Genomic_DNA"/>
</dbReference>
<dbReference type="InterPro" id="IPR006594">
    <property type="entry name" value="LisH"/>
</dbReference>
<feature type="compositionally biased region" description="Low complexity" evidence="9">
    <location>
        <begin position="358"/>
        <end position="377"/>
    </location>
</feature>
<dbReference type="InterPro" id="IPR045098">
    <property type="entry name" value="Fyv10_fam"/>
</dbReference>
<dbReference type="SMART" id="SM00668">
    <property type="entry name" value="CTLH"/>
    <property type="match status" value="1"/>
</dbReference>
<dbReference type="InterPro" id="IPR006595">
    <property type="entry name" value="CTLH_C"/>
</dbReference>
<evidence type="ECO:0000313" key="12">
    <source>
        <dbReference type="EMBL" id="KAF2418670.1"/>
    </source>
</evidence>
<feature type="compositionally biased region" description="Basic residues" evidence="9">
    <location>
        <begin position="378"/>
        <end position="387"/>
    </location>
</feature>
<name>A0A9P4NFF4_9PEZI</name>
<feature type="domain" description="RING-Gid-type" evidence="11">
    <location>
        <begin position="426"/>
        <end position="487"/>
    </location>
</feature>
<dbReference type="PANTHER" id="PTHR12170">
    <property type="entry name" value="MACROPHAGE ERYTHROBLAST ATTACHER-RELATED"/>
    <property type="match status" value="1"/>
</dbReference>
<keyword evidence="4" id="KW-0963">Cytoplasm</keyword>
<reference evidence="12" key="1">
    <citation type="journal article" date="2020" name="Stud. Mycol.">
        <title>101 Dothideomycetes genomes: a test case for predicting lifestyles and emergence of pathogens.</title>
        <authorList>
            <person name="Haridas S."/>
            <person name="Albert R."/>
            <person name="Binder M."/>
            <person name="Bloem J."/>
            <person name="Labutti K."/>
            <person name="Salamov A."/>
            <person name="Andreopoulos B."/>
            <person name="Baker S."/>
            <person name="Barry K."/>
            <person name="Bills G."/>
            <person name="Bluhm B."/>
            <person name="Cannon C."/>
            <person name="Castanera R."/>
            <person name="Culley D."/>
            <person name="Daum C."/>
            <person name="Ezra D."/>
            <person name="Gonzalez J."/>
            <person name="Henrissat B."/>
            <person name="Kuo A."/>
            <person name="Liang C."/>
            <person name="Lipzen A."/>
            <person name="Lutzoni F."/>
            <person name="Magnuson J."/>
            <person name="Mondo S."/>
            <person name="Nolan M."/>
            <person name="Ohm R."/>
            <person name="Pangilinan J."/>
            <person name="Park H.-J."/>
            <person name="Ramirez L."/>
            <person name="Alfaro M."/>
            <person name="Sun H."/>
            <person name="Tritt A."/>
            <person name="Yoshinaga Y."/>
            <person name="Zwiers L.-H."/>
            <person name="Turgeon B."/>
            <person name="Goodwin S."/>
            <person name="Spatafora J."/>
            <person name="Crous P."/>
            <person name="Grigoriev I."/>
        </authorList>
    </citation>
    <scope>NUCLEOTIDE SEQUENCE</scope>
    <source>
        <strain evidence="12">CBS 130266</strain>
    </source>
</reference>
<dbReference type="PROSITE" id="PS50897">
    <property type="entry name" value="CTLH"/>
    <property type="match status" value="1"/>
</dbReference>
<keyword evidence="6 8" id="KW-0863">Zinc-finger</keyword>
<keyword evidence="13" id="KW-1185">Reference proteome</keyword>
<dbReference type="InterPro" id="IPR044063">
    <property type="entry name" value="ZF_RING_GID"/>
</dbReference>
<evidence type="ECO:0000256" key="8">
    <source>
        <dbReference type="PROSITE-ProRule" id="PRU01215"/>
    </source>
</evidence>
<evidence type="ECO:0000256" key="3">
    <source>
        <dbReference type="ARBA" id="ARBA00010615"/>
    </source>
</evidence>
<accession>A0A9P4NFF4</accession>
<dbReference type="PANTHER" id="PTHR12170:SF2">
    <property type="entry name" value="E3 UBIQUITIN-PROTEIN TRANSFERASE MAEA"/>
    <property type="match status" value="1"/>
</dbReference>
<dbReference type="GO" id="GO:0005737">
    <property type="term" value="C:cytoplasm"/>
    <property type="evidence" value="ECO:0007669"/>
    <property type="project" value="UniProtKB-SubCell"/>
</dbReference>
<comment type="similarity">
    <text evidence="3">Belongs to the FYV10 family.</text>
</comment>
<proteinExistence type="inferred from homology"/>
<organism evidence="12 13">
    <name type="scientific">Tothia fuscella</name>
    <dbReference type="NCBI Taxonomy" id="1048955"/>
    <lineage>
        <taxon>Eukaryota</taxon>
        <taxon>Fungi</taxon>
        <taxon>Dikarya</taxon>
        <taxon>Ascomycota</taxon>
        <taxon>Pezizomycotina</taxon>
        <taxon>Dothideomycetes</taxon>
        <taxon>Pleosporomycetidae</taxon>
        <taxon>Venturiales</taxon>
        <taxon>Cylindrosympodiaceae</taxon>
        <taxon>Tothia</taxon>
    </lineage>
</organism>
<comment type="caution">
    <text evidence="12">The sequence shown here is derived from an EMBL/GenBank/DDBJ whole genome shotgun (WGS) entry which is preliminary data.</text>
</comment>
<keyword evidence="7" id="KW-0862">Zinc</keyword>
<evidence type="ECO:0000259" key="10">
    <source>
        <dbReference type="PROSITE" id="PS50897"/>
    </source>
</evidence>
<evidence type="ECO:0000256" key="4">
    <source>
        <dbReference type="ARBA" id="ARBA00022490"/>
    </source>
</evidence>
<dbReference type="GO" id="GO:0043161">
    <property type="term" value="P:proteasome-mediated ubiquitin-dependent protein catabolic process"/>
    <property type="evidence" value="ECO:0007669"/>
    <property type="project" value="InterPro"/>
</dbReference>
<dbReference type="OrthoDB" id="1933455at2759"/>
<dbReference type="SMART" id="SM00667">
    <property type="entry name" value="LisH"/>
    <property type="match status" value="1"/>
</dbReference>
<dbReference type="AlphaFoldDB" id="A0A9P4NFF4"/>
<dbReference type="GO" id="GO:0034657">
    <property type="term" value="C:GID complex"/>
    <property type="evidence" value="ECO:0007669"/>
    <property type="project" value="TreeGrafter"/>
</dbReference>
<evidence type="ECO:0000256" key="9">
    <source>
        <dbReference type="SAM" id="MobiDB-lite"/>
    </source>
</evidence>
<dbReference type="GO" id="GO:0008270">
    <property type="term" value="F:zinc ion binding"/>
    <property type="evidence" value="ECO:0007669"/>
    <property type="project" value="UniProtKB-KW"/>
</dbReference>
<evidence type="ECO:0008006" key="14">
    <source>
        <dbReference type="Google" id="ProtNLM"/>
    </source>
</evidence>
<feature type="domain" description="CTLH" evidence="10">
    <location>
        <begin position="184"/>
        <end position="229"/>
    </location>
</feature>
<evidence type="ECO:0000256" key="1">
    <source>
        <dbReference type="ARBA" id="ARBA00002343"/>
    </source>
</evidence>
<evidence type="ECO:0000256" key="6">
    <source>
        <dbReference type="ARBA" id="ARBA00022771"/>
    </source>
</evidence>
<gene>
    <name evidence="12" type="ORF">EJ08DRAFT_654239</name>
</gene>
<keyword evidence="5" id="KW-0479">Metal-binding</keyword>
<comment type="subcellular location">
    <subcellularLocation>
        <location evidence="2">Cytoplasm</location>
    </subcellularLocation>
</comment>
<dbReference type="GO" id="GO:0005634">
    <property type="term" value="C:nucleus"/>
    <property type="evidence" value="ECO:0007669"/>
    <property type="project" value="TreeGrafter"/>
</dbReference>
<protein>
    <recommendedName>
        <fullName evidence="14">Protein FYV10</fullName>
    </recommendedName>
</protein>
<evidence type="ECO:0000256" key="7">
    <source>
        <dbReference type="ARBA" id="ARBA00022833"/>
    </source>
</evidence>
<evidence type="ECO:0000259" key="11">
    <source>
        <dbReference type="PROSITE" id="PS51867"/>
    </source>
</evidence>
<dbReference type="PROSITE" id="PS51867">
    <property type="entry name" value="ZF_RING_GID"/>
    <property type="match status" value="1"/>
</dbReference>
<dbReference type="InterPro" id="IPR024964">
    <property type="entry name" value="CTLH/CRA"/>
</dbReference>
<evidence type="ECO:0000256" key="5">
    <source>
        <dbReference type="ARBA" id="ARBA00022723"/>
    </source>
</evidence>
<dbReference type="Proteomes" id="UP000800235">
    <property type="component" value="Unassembled WGS sequence"/>
</dbReference>
<evidence type="ECO:0000256" key="2">
    <source>
        <dbReference type="ARBA" id="ARBA00004496"/>
    </source>
</evidence>
<dbReference type="Pfam" id="PF10607">
    <property type="entry name" value="CTLH"/>
    <property type="match status" value="1"/>
</dbReference>
<comment type="function">
    <text evidence="1">Involved in the proteasome-dependent degradation of fructose-1,6-bisphosphatase.</text>
</comment>
<feature type="region of interest" description="Disordered" evidence="9">
    <location>
        <begin position="357"/>
        <end position="408"/>
    </location>
</feature>